<evidence type="ECO:0000259" key="7">
    <source>
        <dbReference type="PROSITE" id="PS50106"/>
    </source>
</evidence>
<feature type="transmembrane region" description="Helical" evidence="6">
    <location>
        <begin position="39"/>
        <end position="61"/>
    </location>
</feature>
<dbReference type="InterPro" id="IPR004447">
    <property type="entry name" value="Peptidase_S41A"/>
</dbReference>
<dbReference type="SMART" id="SM00245">
    <property type="entry name" value="TSPc"/>
    <property type="match status" value="1"/>
</dbReference>
<evidence type="ECO:0000256" key="6">
    <source>
        <dbReference type="SAM" id="Phobius"/>
    </source>
</evidence>
<proteinExistence type="inferred from homology"/>
<dbReference type="GO" id="GO:0006508">
    <property type="term" value="P:proteolysis"/>
    <property type="evidence" value="ECO:0007669"/>
    <property type="project" value="UniProtKB-KW"/>
</dbReference>
<dbReference type="SMART" id="SM00228">
    <property type="entry name" value="PDZ"/>
    <property type="match status" value="1"/>
</dbReference>
<dbReference type="InterPro" id="IPR036034">
    <property type="entry name" value="PDZ_sf"/>
</dbReference>
<dbReference type="GO" id="GO:0007165">
    <property type="term" value="P:signal transduction"/>
    <property type="evidence" value="ECO:0007669"/>
    <property type="project" value="TreeGrafter"/>
</dbReference>
<dbReference type="InterPro" id="IPR029045">
    <property type="entry name" value="ClpP/crotonase-like_dom_sf"/>
</dbReference>
<reference evidence="8 9" key="1">
    <citation type="submission" date="2020-08" db="EMBL/GenBank/DDBJ databases">
        <title>Genomic Encyclopedia of Type Strains, Phase IV (KMG-IV): sequencing the most valuable type-strain genomes for metagenomic binning, comparative biology and taxonomic classification.</title>
        <authorList>
            <person name="Goeker M."/>
        </authorList>
    </citation>
    <scope>NUCLEOTIDE SEQUENCE [LARGE SCALE GENOMIC DNA]</scope>
    <source>
        <strain evidence="8 9">DSM 104969</strain>
    </source>
</reference>
<dbReference type="PANTHER" id="PTHR32060:SF30">
    <property type="entry name" value="CARBOXY-TERMINAL PROCESSING PROTEASE CTPA"/>
    <property type="match status" value="1"/>
</dbReference>
<keyword evidence="4 5" id="KW-0720">Serine protease</keyword>
<keyword evidence="6" id="KW-0812">Transmembrane</keyword>
<keyword evidence="9" id="KW-1185">Reference proteome</keyword>
<evidence type="ECO:0000256" key="4">
    <source>
        <dbReference type="ARBA" id="ARBA00022825"/>
    </source>
</evidence>
<dbReference type="Gene3D" id="3.30.750.44">
    <property type="match status" value="1"/>
</dbReference>
<dbReference type="CDD" id="cd07560">
    <property type="entry name" value="Peptidase_S41_CPP"/>
    <property type="match status" value="1"/>
</dbReference>
<dbReference type="InterPro" id="IPR041489">
    <property type="entry name" value="PDZ_6"/>
</dbReference>
<dbReference type="Proteomes" id="UP000555103">
    <property type="component" value="Unassembled WGS sequence"/>
</dbReference>
<comment type="similarity">
    <text evidence="1 5">Belongs to the peptidase S41A family.</text>
</comment>
<evidence type="ECO:0000256" key="1">
    <source>
        <dbReference type="ARBA" id="ARBA00009179"/>
    </source>
</evidence>
<keyword evidence="6" id="KW-1133">Transmembrane helix</keyword>
<dbReference type="Gene3D" id="3.90.226.10">
    <property type="entry name" value="2-enoyl-CoA Hydratase, Chain A, domain 1"/>
    <property type="match status" value="1"/>
</dbReference>
<dbReference type="EMBL" id="JACIEP010000005">
    <property type="protein sequence ID" value="MBB4035801.1"/>
    <property type="molecule type" value="Genomic_DNA"/>
</dbReference>
<dbReference type="SUPFAM" id="SSF52096">
    <property type="entry name" value="ClpP/crotonase"/>
    <property type="match status" value="1"/>
</dbReference>
<feature type="domain" description="PDZ" evidence="7">
    <location>
        <begin position="123"/>
        <end position="194"/>
    </location>
</feature>
<organism evidence="8 9">
    <name type="scientific">Dysgonomonas hofstadii</name>
    <dbReference type="NCBI Taxonomy" id="637886"/>
    <lineage>
        <taxon>Bacteria</taxon>
        <taxon>Pseudomonadati</taxon>
        <taxon>Bacteroidota</taxon>
        <taxon>Bacteroidia</taxon>
        <taxon>Bacteroidales</taxon>
        <taxon>Dysgonomonadaceae</taxon>
        <taxon>Dysgonomonas</taxon>
    </lineage>
</organism>
<keyword evidence="2 5" id="KW-0645">Protease</keyword>
<keyword evidence="6" id="KW-0472">Membrane</keyword>
<dbReference type="InterPro" id="IPR001478">
    <property type="entry name" value="PDZ"/>
</dbReference>
<accession>A0A840CKW7</accession>
<dbReference type="PANTHER" id="PTHR32060">
    <property type="entry name" value="TAIL-SPECIFIC PROTEASE"/>
    <property type="match status" value="1"/>
</dbReference>
<dbReference type="NCBIfam" id="TIGR00225">
    <property type="entry name" value="prc"/>
    <property type="match status" value="1"/>
</dbReference>
<dbReference type="GO" id="GO:0030288">
    <property type="term" value="C:outer membrane-bounded periplasmic space"/>
    <property type="evidence" value="ECO:0007669"/>
    <property type="project" value="TreeGrafter"/>
</dbReference>
<evidence type="ECO:0000256" key="2">
    <source>
        <dbReference type="ARBA" id="ARBA00022670"/>
    </source>
</evidence>
<evidence type="ECO:0000313" key="8">
    <source>
        <dbReference type="EMBL" id="MBB4035801.1"/>
    </source>
</evidence>
<dbReference type="SUPFAM" id="SSF50156">
    <property type="entry name" value="PDZ domain-like"/>
    <property type="match status" value="1"/>
</dbReference>
<name>A0A840CKW7_9BACT</name>
<dbReference type="AlphaFoldDB" id="A0A840CKW7"/>
<dbReference type="RefSeq" id="WP_183306723.1">
    <property type="nucleotide sequence ID" value="NZ_JACIEP010000005.1"/>
</dbReference>
<dbReference type="GO" id="GO:0004252">
    <property type="term" value="F:serine-type endopeptidase activity"/>
    <property type="evidence" value="ECO:0007669"/>
    <property type="project" value="UniProtKB-EC"/>
</dbReference>
<evidence type="ECO:0000256" key="5">
    <source>
        <dbReference type="RuleBase" id="RU004404"/>
    </source>
</evidence>
<dbReference type="InterPro" id="IPR005151">
    <property type="entry name" value="Tail-specific_protease"/>
</dbReference>
<protein>
    <submittedName>
        <fullName evidence="8">Carboxyl-terminal processing protease</fullName>
        <ecNumber evidence="8">3.4.21.102</ecNumber>
    </submittedName>
</protein>
<sequence>MENERDYYNRTDGPIENPSYKAVNQSINKKPEKKGSKAIYVWLPLCIALSIGAGILIGNMFSVFTPVRGFLGGSGGNKKLETIFEYINKAYVDTVNVNALVESAIPTIISGLDPHSSYISAENMALTGNELDGHFSGVGVEFMLQEDTVAIVNVIPGGPSEAVGIIPGDRIVYVNDSLFAGNGLTEDKVFRKLRGPKNSKVKLGIKRGTSKDTISFEVTRADVPVKTVPVAYMMDDKIGYIKITRFGAETHNEFITAIARLKSQGCESFILDLQQNTGGYMGAAIMMSNEFLKNGDLIVYTEGRAYPRENVFADGSGTCKENQLVVLIDEGSASASEIFAGAMQDNDRGLIVGRRSFGKGLVQSPFKFKDGSEMRLTIARYHTPSGRCIQKAYTQGDRSDYDMDLINRYKRGEFGNRDSIKLDNLPLFHTTAGRPVYGDDGILSDVFVAQDTAGVNSYYLRVANSGMMREYAFNYTENNRERLKDFGSWEEAAKYLSGQPLVDNLVEYAYRKGIRRQPYLIEEARKLLQTQLTAFVIRNIYGDDGFYPIFQKDDMIIKEAIRLIKANKATPEAIGKEQYLDKGKLKSLSENSAGNLKFPFFIDDEQFRNRIV</sequence>
<gene>
    <name evidence="8" type="ORF">GGR21_001696</name>
</gene>
<dbReference type="EC" id="3.4.21.102" evidence="8"/>
<dbReference type="Pfam" id="PF03572">
    <property type="entry name" value="Peptidase_S41"/>
    <property type="match status" value="1"/>
</dbReference>
<dbReference type="PROSITE" id="PS50106">
    <property type="entry name" value="PDZ"/>
    <property type="match status" value="1"/>
</dbReference>
<dbReference type="CDD" id="cd06782">
    <property type="entry name" value="cpPDZ_CPP-like"/>
    <property type="match status" value="1"/>
</dbReference>
<evidence type="ECO:0000313" key="9">
    <source>
        <dbReference type="Proteomes" id="UP000555103"/>
    </source>
</evidence>
<comment type="caution">
    <text evidence="8">The sequence shown here is derived from an EMBL/GenBank/DDBJ whole genome shotgun (WGS) entry which is preliminary data.</text>
</comment>
<keyword evidence="3 5" id="KW-0378">Hydrolase</keyword>
<dbReference type="Pfam" id="PF17820">
    <property type="entry name" value="PDZ_6"/>
    <property type="match status" value="1"/>
</dbReference>
<evidence type="ECO:0000256" key="3">
    <source>
        <dbReference type="ARBA" id="ARBA00022801"/>
    </source>
</evidence>
<dbReference type="Gene3D" id="2.30.42.10">
    <property type="match status" value="1"/>
</dbReference>